<protein>
    <recommendedName>
        <fullName evidence="2">Thiamine-monophosphate kinase</fullName>
        <shortName evidence="2">TMP kinase</shortName>
        <shortName evidence="2">Thiamine-phosphate kinase</shortName>
        <ecNumber evidence="2">2.7.4.16</ecNumber>
    </recommendedName>
</protein>
<feature type="binding site" evidence="2">
    <location>
        <position position="52"/>
    </location>
    <ligand>
        <name>substrate</name>
    </ligand>
</feature>
<dbReference type="CDD" id="cd02194">
    <property type="entry name" value="ThiL"/>
    <property type="match status" value="1"/>
</dbReference>
<evidence type="ECO:0000256" key="2">
    <source>
        <dbReference type="HAMAP-Rule" id="MF_02128"/>
    </source>
</evidence>
<dbReference type="InterPro" id="IPR036676">
    <property type="entry name" value="PurM-like_C_sf"/>
</dbReference>
<proteinExistence type="inferred from homology"/>
<feature type="binding site" evidence="2">
    <location>
        <position position="30"/>
    </location>
    <ligand>
        <name>Mg(2+)</name>
        <dbReference type="ChEBI" id="CHEBI:18420"/>
        <label>3</label>
    </ligand>
</feature>
<evidence type="ECO:0000259" key="3">
    <source>
        <dbReference type="Pfam" id="PF00586"/>
    </source>
</evidence>
<sequence length="323" mass="34074">MSEAGEFDFIAQHLAPLSQGYEGAFGLTDDAAILADVPGLVITTDTMIQGVHFRKLEPWDLVARKALRVNLSDLAAMGADPHAVLLSITWPQAVRPAQMQRFVDGLKTDLEAFGIPLIGGDTTRGGELLVVTVTALGQCEHPLLRSGGEAGQDLYVSGTIGDAVLGLEVDTLAGLTGVHKAIVEDRHLLPTPRLKLGRELCGLASAALDVSDGLVADAGHLARASGVKAGIELDSIPLSSAAETWVRIQRDPIATLVKLITSGDDYELLFSAGPEKREEILAAAKRAGTHIARIGSLIEGKGVEVRTTSGELVRIDQAGFTHF</sequence>
<feature type="binding site" evidence="2">
    <location>
        <position position="44"/>
    </location>
    <ligand>
        <name>Mg(2+)</name>
        <dbReference type="ChEBI" id="CHEBI:18420"/>
        <label>1</label>
    </ligand>
</feature>
<evidence type="ECO:0000313" key="5">
    <source>
        <dbReference type="EMBL" id="MEE2525019.1"/>
    </source>
</evidence>
<keyword evidence="2" id="KW-0067">ATP-binding</keyword>
<feature type="binding site" evidence="2">
    <location>
        <position position="212"/>
    </location>
    <ligand>
        <name>Mg(2+)</name>
        <dbReference type="ChEBI" id="CHEBI:18420"/>
        <label>5</label>
    </ligand>
</feature>
<dbReference type="Proteomes" id="UP001354971">
    <property type="component" value="Unassembled WGS sequence"/>
</dbReference>
<dbReference type="PANTHER" id="PTHR30270:SF0">
    <property type="entry name" value="THIAMINE-MONOPHOSPHATE KINASE"/>
    <property type="match status" value="1"/>
</dbReference>
<dbReference type="PIRSF" id="PIRSF005303">
    <property type="entry name" value="Thiam_monoph_kin"/>
    <property type="match status" value="1"/>
</dbReference>
<comment type="caution">
    <text evidence="5">The sequence shown here is derived from an EMBL/GenBank/DDBJ whole genome shotgun (WGS) entry which is preliminary data.</text>
</comment>
<dbReference type="GO" id="GO:0009030">
    <property type="term" value="F:thiamine-phosphate kinase activity"/>
    <property type="evidence" value="ECO:0007669"/>
    <property type="project" value="UniProtKB-EC"/>
</dbReference>
<feature type="domain" description="PurM-like N-terminal" evidence="3">
    <location>
        <begin position="29"/>
        <end position="138"/>
    </location>
</feature>
<dbReference type="RefSeq" id="WP_330197682.1">
    <property type="nucleotide sequence ID" value="NZ_JAZDRP010000001.1"/>
</dbReference>
<keyword evidence="2 5" id="KW-0418">Kinase</keyword>
<name>A0ABU7LM85_9PROT</name>
<feature type="binding site" evidence="2">
    <location>
        <position position="45"/>
    </location>
    <ligand>
        <name>Mg(2+)</name>
        <dbReference type="ChEBI" id="CHEBI:18420"/>
        <label>1</label>
    </ligand>
</feature>
<feature type="binding site" evidence="2">
    <location>
        <position position="145"/>
    </location>
    <ligand>
        <name>ATP</name>
        <dbReference type="ChEBI" id="CHEBI:30616"/>
    </ligand>
</feature>
<dbReference type="InterPro" id="IPR016188">
    <property type="entry name" value="PurM-like_N"/>
</dbReference>
<dbReference type="Gene3D" id="3.90.650.10">
    <property type="entry name" value="PurM-like C-terminal domain"/>
    <property type="match status" value="1"/>
</dbReference>
<dbReference type="Pfam" id="PF02769">
    <property type="entry name" value="AIRS_C"/>
    <property type="match status" value="1"/>
</dbReference>
<dbReference type="SUPFAM" id="SSF56042">
    <property type="entry name" value="PurM C-terminal domain-like"/>
    <property type="match status" value="1"/>
</dbReference>
<feature type="binding site" evidence="2">
    <location>
        <position position="211"/>
    </location>
    <ligand>
        <name>ATP</name>
        <dbReference type="ChEBI" id="CHEBI:30616"/>
    </ligand>
</feature>
<feature type="binding site" evidence="2">
    <location>
        <position position="209"/>
    </location>
    <ligand>
        <name>Mg(2+)</name>
        <dbReference type="ChEBI" id="CHEBI:18420"/>
        <label>3</label>
    </ligand>
</feature>
<organism evidence="5 6">
    <name type="scientific">Hyphobacterium lacteum</name>
    <dbReference type="NCBI Taxonomy" id="3116575"/>
    <lineage>
        <taxon>Bacteria</taxon>
        <taxon>Pseudomonadati</taxon>
        <taxon>Pseudomonadota</taxon>
        <taxon>Alphaproteobacteria</taxon>
        <taxon>Maricaulales</taxon>
        <taxon>Maricaulaceae</taxon>
        <taxon>Hyphobacterium</taxon>
    </lineage>
</organism>
<dbReference type="HAMAP" id="MF_02128">
    <property type="entry name" value="TMP_kinase"/>
    <property type="match status" value="1"/>
</dbReference>
<gene>
    <name evidence="2 5" type="primary">thiL</name>
    <name evidence="5" type="ORF">V0U79_01480</name>
</gene>
<feature type="domain" description="PurM-like C-terminal" evidence="4">
    <location>
        <begin position="149"/>
        <end position="306"/>
    </location>
</feature>
<comment type="caution">
    <text evidence="2">Lacks conserved residue(s) required for the propagation of feature annotation.</text>
</comment>
<keyword evidence="2" id="KW-0460">Magnesium</keyword>
<comment type="function">
    <text evidence="2">Catalyzes the ATP-dependent phosphorylation of thiamine-monophosphate (TMP) to form thiamine-pyrophosphate (TPP), the active form of vitamin B1.</text>
</comment>
<dbReference type="Pfam" id="PF00586">
    <property type="entry name" value="AIRS"/>
    <property type="match status" value="1"/>
</dbReference>
<feature type="binding site" evidence="2">
    <location>
        <position position="73"/>
    </location>
    <ligand>
        <name>Mg(2+)</name>
        <dbReference type="ChEBI" id="CHEBI:18420"/>
        <label>3</label>
    </ligand>
</feature>
<dbReference type="Gene3D" id="3.30.1330.10">
    <property type="entry name" value="PurM-like, N-terminal domain"/>
    <property type="match status" value="1"/>
</dbReference>
<dbReference type="PANTHER" id="PTHR30270">
    <property type="entry name" value="THIAMINE-MONOPHOSPHATE KINASE"/>
    <property type="match status" value="1"/>
</dbReference>
<evidence type="ECO:0000259" key="4">
    <source>
        <dbReference type="Pfam" id="PF02769"/>
    </source>
</evidence>
<keyword evidence="2" id="KW-0547">Nucleotide-binding</keyword>
<keyword evidence="1 2" id="KW-0784">Thiamine biosynthesis</keyword>
<keyword evidence="6" id="KW-1185">Reference proteome</keyword>
<evidence type="ECO:0000256" key="1">
    <source>
        <dbReference type="ARBA" id="ARBA00022977"/>
    </source>
</evidence>
<dbReference type="NCBIfam" id="TIGR01379">
    <property type="entry name" value="thiL"/>
    <property type="match status" value="1"/>
</dbReference>
<feature type="binding site" evidence="2">
    <location>
        <position position="264"/>
    </location>
    <ligand>
        <name>substrate</name>
    </ligand>
</feature>
<feature type="binding site" evidence="2">
    <location>
        <position position="73"/>
    </location>
    <ligand>
        <name>Mg(2+)</name>
        <dbReference type="ChEBI" id="CHEBI:18420"/>
        <label>4</label>
    </ligand>
</feature>
<comment type="catalytic activity">
    <reaction evidence="2">
        <text>thiamine phosphate + ATP = thiamine diphosphate + ADP</text>
        <dbReference type="Rhea" id="RHEA:15913"/>
        <dbReference type="ChEBI" id="CHEBI:30616"/>
        <dbReference type="ChEBI" id="CHEBI:37575"/>
        <dbReference type="ChEBI" id="CHEBI:58937"/>
        <dbReference type="ChEBI" id="CHEBI:456216"/>
        <dbReference type="EC" id="2.7.4.16"/>
    </reaction>
</comment>
<feature type="binding site" evidence="2">
    <location>
        <position position="121"/>
    </location>
    <ligand>
        <name>Mg(2+)</name>
        <dbReference type="ChEBI" id="CHEBI:18420"/>
        <label>1</label>
    </ligand>
</feature>
<feature type="binding site" evidence="2">
    <location>
        <position position="43"/>
    </location>
    <ligand>
        <name>Mg(2+)</name>
        <dbReference type="ChEBI" id="CHEBI:18420"/>
        <label>4</label>
    </ligand>
</feature>
<feature type="binding site" evidence="2">
    <location>
        <position position="320"/>
    </location>
    <ligand>
        <name>substrate</name>
    </ligand>
</feature>
<dbReference type="InterPro" id="IPR010918">
    <property type="entry name" value="PurM-like_C_dom"/>
</dbReference>
<evidence type="ECO:0000313" key="6">
    <source>
        <dbReference type="Proteomes" id="UP001354971"/>
    </source>
</evidence>
<dbReference type="EC" id="2.7.4.16" evidence="2"/>
<reference evidence="5 6" key="1">
    <citation type="submission" date="2024-01" db="EMBL/GenBank/DDBJ databases">
        <title>Hyphobacterium bacterium isolated from marine sediment.</title>
        <authorList>
            <person name="Zhao S."/>
        </authorList>
    </citation>
    <scope>NUCLEOTIDE SEQUENCE [LARGE SCALE GENOMIC DNA]</scope>
    <source>
        <strain evidence="6">HN65</strain>
    </source>
</reference>
<dbReference type="SUPFAM" id="SSF55326">
    <property type="entry name" value="PurM N-terminal domain-like"/>
    <property type="match status" value="1"/>
</dbReference>
<dbReference type="InterPro" id="IPR036921">
    <property type="entry name" value="PurM-like_N_sf"/>
</dbReference>
<feature type="binding site" evidence="2">
    <location>
        <position position="45"/>
    </location>
    <ligand>
        <name>Mg(2+)</name>
        <dbReference type="ChEBI" id="CHEBI:18420"/>
        <label>2</label>
    </ligand>
</feature>
<dbReference type="EMBL" id="JAZDRP010000001">
    <property type="protein sequence ID" value="MEE2525019.1"/>
    <property type="molecule type" value="Genomic_DNA"/>
</dbReference>
<accession>A0ABU7LM85</accession>
<keyword evidence="2" id="KW-0479">Metal-binding</keyword>
<comment type="miscellaneous">
    <text evidence="2">Reaction mechanism of ThiL seems to utilize a direct, inline transfer of the gamma-phosphate of ATP to TMP rather than a phosphorylated enzyme intermediate.</text>
</comment>
<feature type="binding site" evidence="2">
    <location>
        <position position="73"/>
    </location>
    <ligand>
        <name>Mg(2+)</name>
        <dbReference type="ChEBI" id="CHEBI:18420"/>
        <label>2</label>
    </ligand>
</feature>
<keyword evidence="2 5" id="KW-0808">Transferase</keyword>
<comment type="pathway">
    <text evidence="2">Cofactor biosynthesis; thiamine diphosphate biosynthesis; thiamine diphosphate from thiamine phosphate: step 1/1.</text>
</comment>
<comment type="similarity">
    <text evidence="2">Belongs to the thiamine-monophosphate kinase family.</text>
</comment>
<feature type="binding site" evidence="2">
    <location>
        <begin position="120"/>
        <end position="121"/>
    </location>
    <ligand>
        <name>ATP</name>
        <dbReference type="ChEBI" id="CHEBI:30616"/>
    </ligand>
</feature>
<dbReference type="InterPro" id="IPR006283">
    <property type="entry name" value="ThiL-like"/>
</dbReference>
<feature type="binding site" evidence="2">
    <location>
        <position position="30"/>
    </location>
    <ligand>
        <name>Mg(2+)</name>
        <dbReference type="ChEBI" id="CHEBI:18420"/>
        <label>4</label>
    </ligand>
</feature>